<keyword evidence="1" id="KW-0472">Membrane</keyword>
<feature type="transmembrane region" description="Helical" evidence="1">
    <location>
        <begin position="20"/>
        <end position="39"/>
    </location>
</feature>
<reference evidence="2" key="1">
    <citation type="submission" date="2018-05" db="EMBL/GenBank/DDBJ databases">
        <authorList>
            <person name="Lanie J.A."/>
            <person name="Ng W.-L."/>
            <person name="Kazmierczak K.M."/>
            <person name="Andrzejewski T.M."/>
            <person name="Davidsen T.M."/>
            <person name="Wayne K.J."/>
            <person name="Tettelin H."/>
            <person name="Glass J.I."/>
            <person name="Rusch D."/>
            <person name="Podicherti R."/>
            <person name="Tsui H.-C.T."/>
            <person name="Winkler M.E."/>
        </authorList>
    </citation>
    <scope>NUCLEOTIDE SEQUENCE</scope>
</reference>
<dbReference type="Pfam" id="PF12679">
    <property type="entry name" value="ABC2_membrane_2"/>
    <property type="match status" value="1"/>
</dbReference>
<accession>A0A382Z279</accession>
<protein>
    <recommendedName>
        <fullName evidence="3">ABC transporter permease</fullName>
    </recommendedName>
</protein>
<dbReference type="PANTHER" id="PTHR43471">
    <property type="entry name" value="ABC TRANSPORTER PERMEASE"/>
    <property type="match status" value="1"/>
</dbReference>
<sequence length="182" mass="20560">MLALLIAKEMRSHLLSYRFVLTLLLFFVLIVSSVEMLALNYDRQATNYAETRRSQEEALKEATDFRSLRWRGIKVEKPPNPMSVFAMGLEREMSRSVKVSSFEDAKLGRSKYANPLFALFPAPDLLYIVNIVGSLLALLFAFDAICGEQERGTLKLVMAYSVPRHLVLLAKWAGGYIALIVP</sequence>
<dbReference type="GO" id="GO:0140359">
    <property type="term" value="F:ABC-type transporter activity"/>
    <property type="evidence" value="ECO:0007669"/>
    <property type="project" value="InterPro"/>
</dbReference>
<dbReference type="GO" id="GO:0005886">
    <property type="term" value="C:plasma membrane"/>
    <property type="evidence" value="ECO:0007669"/>
    <property type="project" value="UniProtKB-SubCell"/>
</dbReference>
<dbReference type="AlphaFoldDB" id="A0A382Z279"/>
<feature type="transmembrane region" description="Helical" evidence="1">
    <location>
        <begin position="125"/>
        <end position="146"/>
    </location>
</feature>
<evidence type="ECO:0008006" key="3">
    <source>
        <dbReference type="Google" id="ProtNLM"/>
    </source>
</evidence>
<feature type="non-terminal residue" evidence="2">
    <location>
        <position position="182"/>
    </location>
</feature>
<proteinExistence type="predicted"/>
<keyword evidence="1" id="KW-1133">Transmembrane helix</keyword>
<name>A0A382Z279_9ZZZZ</name>
<evidence type="ECO:0000313" key="2">
    <source>
        <dbReference type="EMBL" id="SVD89410.1"/>
    </source>
</evidence>
<dbReference type="EMBL" id="UINC01180290">
    <property type="protein sequence ID" value="SVD89410.1"/>
    <property type="molecule type" value="Genomic_DNA"/>
</dbReference>
<organism evidence="2">
    <name type="scientific">marine metagenome</name>
    <dbReference type="NCBI Taxonomy" id="408172"/>
    <lineage>
        <taxon>unclassified sequences</taxon>
        <taxon>metagenomes</taxon>
        <taxon>ecological metagenomes</taxon>
    </lineage>
</organism>
<gene>
    <name evidence="2" type="ORF">METZ01_LOCUS442264</name>
</gene>
<keyword evidence="1" id="KW-0812">Transmembrane</keyword>
<evidence type="ECO:0000256" key="1">
    <source>
        <dbReference type="SAM" id="Phobius"/>
    </source>
</evidence>